<evidence type="ECO:0000313" key="6">
    <source>
        <dbReference type="EMBL" id="EAT58333.1"/>
    </source>
</evidence>
<accession>Q0YPW2</accession>
<gene>
    <name evidence="6" type="ORF">CferDRAFT_0449</name>
</gene>
<evidence type="ECO:0000256" key="3">
    <source>
        <dbReference type="ARBA" id="ARBA00022759"/>
    </source>
</evidence>
<keyword evidence="5" id="KW-0694">RNA-binding</keyword>
<dbReference type="InterPro" id="IPR020568">
    <property type="entry name" value="Ribosomal_Su5_D2-typ_SF"/>
</dbReference>
<dbReference type="Proteomes" id="UP000004162">
    <property type="component" value="Unassembled WGS sequence"/>
</dbReference>
<evidence type="ECO:0000256" key="5">
    <source>
        <dbReference type="ARBA" id="ARBA00022884"/>
    </source>
</evidence>
<sequence>MRGDFLKMVYADLRQENRSFPGVPAILFPVSKKTVPSPVRRNRIKRMMREAYRIEKSSVIRSGRDEQDGAEAKRLCIVFLFTGRKKTLPDLQTFREEIRRLMLSMRLS</sequence>
<evidence type="ECO:0000256" key="1">
    <source>
        <dbReference type="ARBA" id="ARBA00022694"/>
    </source>
</evidence>
<keyword evidence="2" id="KW-0540">Nuclease</keyword>
<keyword evidence="7" id="KW-1185">Reference proteome</keyword>
<dbReference type="InterPro" id="IPR000100">
    <property type="entry name" value="RNase_P"/>
</dbReference>
<dbReference type="GO" id="GO:0000049">
    <property type="term" value="F:tRNA binding"/>
    <property type="evidence" value="ECO:0007669"/>
    <property type="project" value="InterPro"/>
</dbReference>
<evidence type="ECO:0000256" key="2">
    <source>
        <dbReference type="ARBA" id="ARBA00022722"/>
    </source>
</evidence>
<keyword evidence="1" id="KW-0819">tRNA processing</keyword>
<proteinExistence type="predicted"/>
<dbReference type="EMBL" id="AASE01000023">
    <property type="protein sequence ID" value="EAT58333.1"/>
    <property type="molecule type" value="Genomic_DNA"/>
</dbReference>
<comment type="caution">
    <text evidence="6">The sequence shown here is derived from an EMBL/GenBank/DDBJ whole genome shotgun (WGS) entry which is preliminary data.</text>
</comment>
<dbReference type="Pfam" id="PF00825">
    <property type="entry name" value="Ribonuclease_P"/>
    <property type="match status" value="1"/>
</dbReference>
<dbReference type="SUPFAM" id="SSF54211">
    <property type="entry name" value="Ribosomal protein S5 domain 2-like"/>
    <property type="match status" value="1"/>
</dbReference>
<reference evidence="6 7" key="2">
    <citation type="submission" date="2006-07" db="EMBL/GenBank/DDBJ databases">
        <title>Sequencing of the draft genome and assembly of Chlorobium ferroxidans DSM 13031.</title>
        <authorList>
            <consortium name="US DOE Joint Genome Institute (JGI-PGF)"/>
            <person name="Copeland A."/>
            <person name="Lucas S."/>
            <person name="Lapidus A."/>
            <person name="Barry K."/>
            <person name="Glavina del Rio T."/>
            <person name="Dalin E."/>
            <person name="Tice H."/>
            <person name="Bruce D."/>
            <person name="Pitluck S."/>
            <person name="Richardson P."/>
        </authorList>
    </citation>
    <scope>NUCLEOTIDE SEQUENCE [LARGE SCALE GENOMIC DNA]</scope>
    <source>
        <strain evidence="6 7">DSM 13031</strain>
    </source>
</reference>
<protein>
    <submittedName>
        <fullName evidence="6">Ribonuclease P protein component, putative</fullName>
    </submittedName>
</protein>
<dbReference type="GO" id="GO:0004526">
    <property type="term" value="F:ribonuclease P activity"/>
    <property type="evidence" value="ECO:0007669"/>
    <property type="project" value="InterPro"/>
</dbReference>
<dbReference type="AlphaFoldDB" id="Q0YPW2"/>
<organism evidence="6 7">
    <name type="scientific">Chlorobium ferrooxidans DSM 13031</name>
    <dbReference type="NCBI Taxonomy" id="377431"/>
    <lineage>
        <taxon>Bacteria</taxon>
        <taxon>Pseudomonadati</taxon>
        <taxon>Chlorobiota</taxon>
        <taxon>Chlorobiia</taxon>
        <taxon>Chlorobiales</taxon>
        <taxon>Chlorobiaceae</taxon>
        <taxon>Chlorobium/Pelodictyon group</taxon>
        <taxon>Chlorobium</taxon>
    </lineage>
</organism>
<reference evidence="6 7" key="1">
    <citation type="submission" date="2006-07" db="EMBL/GenBank/DDBJ databases">
        <title>Annotation of the draft genome assembly of Chlorobium ferroxidans DSM 13031.</title>
        <authorList>
            <consortium name="US DOE Joint Genome Institute (JGI-ORNL)"/>
            <person name="Larimer F."/>
            <person name="Land M."/>
            <person name="Hauser L."/>
        </authorList>
    </citation>
    <scope>NUCLEOTIDE SEQUENCE [LARGE SCALE GENOMIC DNA]</scope>
    <source>
        <strain evidence="6 7">DSM 13031</strain>
    </source>
</reference>
<keyword evidence="3" id="KW-0255">Endonuclease</keyword>
<evidence type="ECO:0000256" key="4">
    <source>
        <dbReference type="ARBA" id="ARBA00022801"/>
    </source>
</evidence>
<name>Q0YPW2_9CHLB</name>
<dbReference type="GO" id="GO:0008033">
    <property type="term" value="P:tRNA processing"/>
    <property type="evidence" value="ECO:0007669"/>
    <property type="project" value="UniProtKB-KW"/>
</dbReference>
<dbReference type="InterPro" id="IPR014721">
    <property type="entry name" value="Ribsml_uS5_D2-typ_fold_subgr"/>
</dbReference>
<keyword evidence="4" id="KW-0378">Hydrolase</keyword>
<evidence type="ECO:0000313" key="7">
    <source>
        <dbReference type="Proteomes" id="UP000004162"/>
    </source>
</evidence>
<dbReference type="Gene3D" id="3.30.230.10">
    <property type="match status" value="1"/>
</dbReference>